<comment type="caution">
    <text evidence="2">The sequence shown here is derived from an EMBL/GenBank/DDBJ whole genome shotgun (WGS) entry which is preliminary data.</text>
</comment>
<sequence>MSVCTPSKRACQLPKGPRRGHVPLPSPPLTYPIMIPHFILEVRLRANDPLDEISARVKQTLQYLSNGAQIGGRVNVNFMAKVMGKSWPAS</sequence>
<evidence type="ECO:0000313" key="2">
    <source>
        <dbReference type="EMBL" id="KAI5355894.1"/>
    </source>
</evidence>
<evidence type="ECO:0000256" key="1">
    <source>
        <dbReference type="SAM" id="MobiDB-lite"/>
    </source>
</evidence>
<proteinExistence type="predicted"/>
<organism evidence="2 3">
    <name type="scientific">Prunus dulcis</name>
    <name type="common">Almond</name>
    <name type="synonym">Amygdalus dulcis</name>
    <dbReference type="NCBI Taxonomy" id="3755"/>
    <lineage>
        <taxon>Eukaryota</taxon>
        <taxon>Viridiplantae</taxon>
        <taxon>Streptophyta</taxon>
        <taxon>Embryophyta</taxon>
        <taxon>Tracheophyta</taxon>
        <taxon>Spermatophyta</taxon>
        <taxon>Magnoliopsida</taxon>
        <taxon>eudicotyledons</taxon>
        <taxon>Gunneridae</taxon>
        <taxon>Pentapetalae</taxon>
        <taxon>rosids</taxon>
        <taxon>fabids</taxon>
        <taxon>Rosales</taxon>
        <taxon>Rosaceae</taxon>
        <taxon>Amygdaloideae</taxon>
        <taxon>Amygdaleae</taxon>
        <taxon>Prunus</taxon>
    </lineage>
</organism>
<name>A0AAD5F7C0_PRUDU</name>
<keyword evidence="3" id="KW-1185">Reference proteome</keyword>
<reference evidence="2 3" key="1">
    <citation type="journal article" date="2022" name="G3 (Bethesda)">
        <title>Whole-genome sequence and methylome profiling of the almond [Prunus dulcis (Mill.) D.A. Webb] cultivar 'Nonpareil'.</title>
        <authorList>
            <person name="D'Amico-Willman K.M."/>
            <person name="Ouma W.Z."/>
            <person name="Meulia T."/>
            <person name="Sideli G.M."/>
            <person name="Gradziel T.M."/>
            <person name="Fresnedo-Ramirez J."/>
        </authorList>
    </citation>
    <scope>NUCLEOTIDE SEQUENCE [LARGE SCALE GENOMIC DNA]</scope>
    <source>
        <strain evidence="2">Clone GOH B32 T37-40</strain>
    </source>
</reference>
<gene>
    <name evidence="2" type="ORF">L3X38_008789</name>
</gene>
<protein>
    <submittedName>
        <fullName evidence="2">Uncharacterized protein</fullName>
    </submittedName>
</protein>
<feature type="region of interest" description="Disordered" evidence="1">
    <location>
        <begin position="1"/>
        <end position="23"/>
    </location>
</feature>
<dbReference type="Proteomes" id="UP001054821">
    <property type="component" value="Chromosome 1"/>
</dbReference>
<dbReference type="AlphaFoldDB" id="A0AAD5F7C0"/>
<accession>A0AAD5F7C0</accession>
<dbReference type="EMBL" id="JAJFAZ020000001">
    <property type="protein sequence ID" value="KAI5355894.1"/>
    <property type="molecule type" value="Genomic_DNA"/>
</dbReference>
<evidence type="ECO:0000313" key="3">
    <source>
        <dbReference type="Proteomes" id="UP001054821"/>
    </source>
</evidence>